<dbReference type="GO" id="GO:0016740">
    <property type="term" value="F:transferase activity"/>
    <property type="evidence" value="ECO:0007669"/>
    <property type="project" value="UniProtKB-KW"/>
</dbReference>
<evidence type="ECO:0000313" key="4">
    <source>
        <dbReference type="Proteomes" id="UP000515734"/>
    </source>
</evidence>
<dbReference type="SUPFAM" id="SSF56235">
    <property type="entry name" value="N-terminal nucleophile aminohydrolases (Ntn hydrolases)"/>
    <property type="match status" value="1"/>
</dbReference>
<dbReference type="CDD" id="cd01908">
    <property type="entry name" value="YafJ"/>
    <property type="match status" value="1"/>
</dbReference>
<dbReference type="PANTHER" id="PTHR42824">
    <property type="entry name" value="GLUTAMINE AMIDOTRANSFERASE"/>
    <property type="match status" value="1"/>
</dbReference>
<organism evidence="3 4">
    <name type="scientific">Mycolicibacterium litorale</name>
    <dbReference type="NCBI Taxonomy" id="758802"/>
    <lineage>
        <taxon>Bacteria</taxon>
        <taxon>Bacillati</taxon>
        <taxon>Actinomycetota</taxon>
        <taxon>Actinomycetes</taxon>
        <taxon>Mycobacteriales</taxon>
        <taxon>Mycobacteriaceae</taxon>
        <taxon>Mycolicibacterium</taxon>
    </lineage>
</organism>
<dbReference type="InterPro" id="IPR026869">
    <property type="entry name" value="EgtC-like"/>
</dbReference>
<dbReference type="EMBL" id="AP023287">
    <property type="protein sequence ID" value="BCI54772.1"/>
    <property type="molecule type" value="Genomic_DNA"/>
</dbReference>
<name>A0A6S6P9I4_9MYCO</name>
<dbReference type="Proteomes" id="UP000515734">
    <property type="component" value="Chromosome"/>
</dbReference>
<gene>
    <name evidence="3" type="ORF">NIIDNTM18_40500</name>
</gene>
<evidence type="ECO:0000259" key="2">
    <source>
        <dbReference type="PROSITE" id="PS51278"/>
    </source>
</evidence>
<sequence>MCRLFGLHSGHPVVATFWLLDAPDSLAEQSRRNPDGTGLGLFDADGNPVVRKQPIAAWQDLDFATEAREMTGTTFIAHVRYATTGAAADANTHPFLQDGRIFAHNGVVEGLDALDARLAELGVTHLVRGDTDSERVFALITASVRRHDGDVGAGLVEALRWLAANVPIYAVNVLLATATDLWALRYPDTHELYLLDRTGGGHGRFSLRSKRIRAGSAHLDTSPSVVFASEAMDDERWHLLEPGELVHVDAQLAISRRVVLPDPPVHQLRRSDLSAAATSAQHPFS</sequence>
<dbReference type="InterPro" id="IPR029055">
    <property type="entry name" value="Ntn_hydrolases_N"/>
</dbReference>
<dbReference type="PANTHER" id="PTHR42824:SF1">
    <property type="entry name" value="GLUTAMINE AMIDOTRANSFERASE YAFJ-RELATED"/>
    <property type="match status" value="1"/>
</dbReference>
<feature type="domain" description="Glutamine amidotransferase type-2" evidence="2">
    <location>
        <begin position="2"/>
        <end position="251"/>
    </location>
</feature>
<dbReference type="InterPro" id="IPR017932">
    <property type="entry name" value="GATase_2_dom"/>
</dbReference>
<accession>A0A6S6P9I4</accession>
<dbReference type="Pfam" id="PF13230">
    <property type="entry name" value="GATase_4"/>
    <property type="match status" value="1"/>
</dbReference>
<protein>
    <submittedName>
        <fullName evidence="3">Class II glutamine amidotransferase</fullName>
    </submittedName>
</protein>
<dbReference type="PROSITE" id="PS51278">
    <property type="entry name" value="GATASE_TYPE_2"/>
    <property type="match status" value="1"/>
</dbReference>
<evidence type="ECO:0000256" key="1">
    <source>
        <dbReference type="ARBA" id="ARBA00022962"/>
    </source>
</evidence>
<dbReference type="AlphaFoldDB" id="A0A6S6P9I4"/>
<dbReference type="Gene3D" id="3.60.20.10">
    <property type="entry name" value="Glutamine Phosphoribosylpyrophosphate, subunit 1, domain 1"/>
    <property type="match status" value="1"/>
</dbReference>
<reference evidence="3 4" key="1">
    <citation type="submission" date="2020-07" db="EMBL/GenBank/DDBJ databases">
        <title>Complete genome sequence of Mycolicibacterium litorale like strain isolated from cardiac implantable electronic device infection.</title>
        <authorList>
            <person name="Fukano H."/>
            <person name="Miyama H."/>
            <person name="Hoshino Y."/>
        </authorList>
    </citation>
    <scope>NUCLEOTIDE SEQUENCE [LARGE SCALE GENOMIC DNA]</scope>
    <source>
        <strain evidence="3 4">NIIDNTM18</strain>
    </source>
</reference>
<keyword evidence="3" id="KW-0808">Transferase</keyword>
<keyword evidence="1 3" id="KW-0315">Glutamine amidotransferase</keyword>
<evidence type="ECO:0000313" key="3">
    <source>
        <dbReference type="EMBL" id="BCI54772.1"/>
    </source>
</evidence>
<proteinExistence type="predicted"/>
<dbReference type="RefSeq" id="WP_185292638.1">
    <property type="nucleotide sequence ID" value="NZ_AP023287.1"/>
</dbReference>